<gene>
    <name evidence="7" type="primary">nuoB</name>
    <name evidence="11" type="ORF">CUN49_07375</name>
</gene>
<accession>A0A2M8PES5</accession>
<feature type="binding site" evidence="7">
    <location>
        <position position="52"/>
    </location>
    <ligand>
        <name>[4Fe-4S] cluster</name>
        <dbReference type="ChEBI" id="CHEBI:49883"/>
    </ligand>
</feature>
<evidence type="ECO:0000313" key="12">
    <source>
        <dbReference type="Proteomes" id="UP000229681"/>
    </source>
</evidence>
<comment type="caution">
    <text evidence="11">The sequence shown here is derived from an EMBL/GenBank/DDBJ whole genome shotgun (WGS) entry which is preliminary data.</text>
</comment>
<feature type="transmembrane region" description="Helical" evidence="9">
    <location>
        <begin position="43"/>
        <end position="62"/>
    </location>
</feature>
<evidence type="ECO:0000256" key="9">
    <source>
        <dbReference type="SAM" id="Phobius"/>
    </source>
</evidence>
<keyword evidence="9" id="KW-1133">Transmembrane helix</keyword>
<dbReference type="GO" id="GO:0009060">
    <property type="term" value="P:aerobic respiration"/>
    <property type="evidence" value="ECO:0007669"/>
    <property type="project" value="TreeGrafter"/>
</dbReference>
<evidence type="ECO:0000256" key="3">
    <source>
        <dbReference type="ARBA" id="ARBA00022485"/>
    </source>
</evidence>
<keyword evidence="6 7" id="KW-0520">NAD</keyword>
<feature type="binding site" evidence="7">
    <location>
        <position position="53"/>
    </location>
    <ligand>
        <name>[4Fe-4S] cluster</name>
        <dbReference type="ChEBI" id="CHEBI:49883"/>
    </ligand>
</feature>
<keyword evidence="4 7" id="KW-0874">Quinone</keyword>
<dbReference type="GO" id="GO:0048038">
    <property type="term" value="F:quinone binding"/>
    <property type="evidence" value="ECO:0007669"/>
    <property type="project" value="UniProtKB-KW"/>
</dbReference>
<evidence type="ECO:0000256" key="7">
    <source>
        <dbReference type="HAMAP-Rule" id="MF_01356"/>
    </source>
</evidence>
<dbReference type="GO" id="GO:0005886">
    <property type="term" value="C:plasma membrane"/>
    <property type="evidence" value="ECO:0007669"/>
    <property type="project" value="UniProtKB-SubCell"/>
</dbReference>
<feature type="binding site" evidence="7">
    <location>
        <position position="148"/>
    </location>
    <ligand>
        <name>[4Fe-4S] cluster</name>
        <dbReference type="ChEBI" id="CHEBI:49883"/>
    </ligand>
</feature>
<evidence type="ECO:0000256" key="1">
    <source>
        <dbReference type="ARBA" id="ARBA00009173"/>
    </source>
</evidence>
<dbReference type="GO" id="GO:0015990">
    <property type="term" value="P:electron transport coupled proton transport"/>
    <property type="evidence" value="ECO:0007669"/>
    <property type="project" value="TreeGrafter"/>
</dbReference>
<dbReference type="PANTHER" id="PTHR11995">
    <property type="entry name" value="NADH DEHYDROGENASE"/>
    <property type="match status" value="1"/>
</dbReference>
<dbReference type="GO" id="GO:0050136">
    <property type="term" value="F:NADH dehydrogenase (quinone) (non-electrogenic) activity"/>
    <property type="evidence" value="ECO:0007669"/>
    <property type="project" value="UniProtKB-UniRule"/>
</dbReference>
<keyword evidence="7" id="KW-0830">Ubiquinone</keyword>
<evidence type="ECO:0000259" key="10">
    <source>
        <dbReference type="Pfam" id="PF01058"/>
    </source>
</evidence>
<comment type="subcellular location">
    <subcellularLocation>
        <location evidence="7">Cell membrane</location>
        <topology evidence="7">Peripheral membrane protein</topology>
        <orientation evidence="7">Cytoplasmic side</orientation>
    </subcellularLocation>
</comment>
<dbReference type="NCBIfam" id="NF005012">
    <property type="entry name" value="PRK06411.1"/>
    <property type="match status" value="1"/>
</dbReference>
<dbReference type="HAMAP" id="MF_01356">
    <property type="entry name" value="NDH1_NuoB"/>
    <property type="match status" value="1"/>
</dbReference>
<dbReference type="GO" id="GO:0045271">
    <property type="term" value="C:respiratory chain complex I"/>
    <property type="evidence" value="ECO:0007669"/>
    <property type="project" value="TreeGrafter"/>
</dbReference>
<comment type="similarity">
    <text evidence="1 7 8">Belongs to the complex I 20 kDa subunit family.</text>
</comment>
<dbReference type="FunFam" id="3.40.50.12280:FF:000002">
    <property type="entry name" value="NADH-quinone oxidoreductase subunit B"/>
    <property type="match status" value="1"/>
</dbReference>
<protein>
    <recommendedName>
        <fullName evidence="7">NADH-quinone oxidoreductase subunit B</fullName>
        <ecNumber evidence="7">7.1.1.-</ecNumber>
    </recommendedName>
    <alternativeName>
        <fullName evidence="7">NADH dehydrogenase I subunit B</fullName>
    </alternativeName>
    <alternativeName>
        <fullName evidence="7">NDH-1 subunit B</fullName>
    </alternativeName>
</protein>
<comment type="function">
    <text evidence="7">NDH-1 shuttles electrons from NADH, via FMN and iron-sulfur (Fe-S) centers, to quinones in the respiratory chain. The immediate electron acceptor for the enzyme in this species is believed to be ubiquinone. Couples the redox reaction to proton translocation (for every two electrons transferred, four hydrogen ions are translocated across the cytoplasmic membrane), and thus conserves the redox energy in a proton gradient.</text>
</comment>
<dbReference type="NCBIfam" id="TIGR01957">
    <property type="entry name" value="nuoB_fam"/>
    <property type="match status" value="1"/>
</dbReference>
<dbReference type="GO" id="GO:0005506">
    <property type="term" value="F:iron ion binding"/>
    <property type="evidence" value="ECO:0007669"/>
    <property type="project" value="UniProtKB-UniRule"/>
</dbReference>
<dbReference type="GO" id="GO:0008137">
    <property type="term" value="F:NADH dehydrogenase (ubiquinone) activity"/>
    <property type="evidence" value="ECO:0007669"/>
    <property type="project" value="InterPro"/>
</dbReference>
<dbReference type="SUPFAM" id="SSF56770">
    <property type="entry name" value="HydA/Nqo6-like"/>
    <property type="match status" value="1"/>
</dbReference>
<keyword evidence="7" id="KW-1003">Cell membrane</keyword>
<evidence type="ECO:0000256" key="4">
    <source>
        <dbReference type="ARBA" id="ARBA00022719"/>
    </source>
</evidence>
<name>A0A2M8PES5_9CHLR</name>
<comment type="subunit">
    <text evidence="7">NDH-1 is composed of 14 different subunits. Subunits NuoB, C, D, E, F, and G constitute the peripheral sector of the complex.</text>
</comment>
<sequence>MTNGEINLRDLQHPDIPVPEEMQSNIAVTSLSSLYNWARSRSIWPMLFGLACCAIEMIATAASRFDLARFGMEVMRASPRQADLMIVSGTVTKKMIVPIVRLYNQMPEPKYVLAMGACASGGGPFKEGYNVVSGIDKYVPVDVYVPGCPPTPQALLYGLIALQKKIERQSLGVGASVPWYGGGPSEEVPVPILGPDIVDPRHAELLRKEAQKNRVTPTVAEMLAESAQPESA</sequence>
<dbReference type="Proteomes" id="UP000229681">
    <property type="component" value="Unassembled WGS sequence"/>
</dbReference>
<evidence type="ECO:0000256" key="8">
    <source>
        <dbReference type="RuleBase" id="RU004464"/>
    </source>
</evidence>
<dbReference type="EMBL" id="PGTM01000083">
    <property type="protein sequence ID" value="PJF36056.1"/>
    <property type="molecule type" value="Genomic_DNA"/>
</dbReference>
<evidence type="ECO:0000256" key="6">
    <source>
        <dbReference type="ARBA" id="ARBA00023027"/>
    </source>
</evidence>
<dbReference type="Pfam" id="PF01058">
    <property type="entry name" value="Oxidored_q6"/>
    <property type="match status" value="1"/>
</dbReference>
<proteinExistence type="inferred from homology"/>
<keyword evidence="7 9" id="KW-0472">Membrane</keyword>
<dbReference type="InterPro" id="IPR006138">
    <property type="entry name" value="NADH_UQ_OxRdtase_20Kd_su"/>
</dbReference>
<dbReference type="GO" id="GO:0051539">
    <property type="term" value="F:4 iron, 4 sulfur cluster binding"/>
    <property type="evidence" value="ECO:0007669"/>
    <property type="project" value="UniProtKB-KW"/>
</dbReference>
<keyword evidence="9" id="KW-0812">Transmembrane</keyword>
<dbReference type="Gene3D" id="3.40.50.12280">
    <property type="match status" value="1"/>
</dbReference>
<dbReference type="EC" id="7.1.1.-" evidence="7"/>
<organism evidence="11 12">
    <name type="scientific">Candidatus Thermofonsia Clade 1 bacterium</name>
    <dbReference type="NCBI Taxonomy" id="2364210"/>
    <lineage>
        <taxon>Bacteria</taxon>
        <taxon>Bacillati</taxon>
        <taxon>Chloroflexota</taxon>
        <taxon>Candidatus Thermofontia</taxon>
        <taxon>Candidatus Thermofonsia Clade 1</taxon>
    </lineage>
</organism>
<keyword evidence="2 7" id="KW-0813">Transport</keyword>
<evidence type="ECO:0000256" key="5">
    <source>
        <dbReference type="ARBA" id="ARBA00022967"/>
    </source>
</evidence>
<keyword evidence="3 7" id="KW-0004">4Fe-4S</keyword>
<dbReference type="AlphaFoldDB" id="A0A2M8PES5"/>
<comment type="catalytic activity">
    <reaction evidence="7">
        <text>a quinone + NADH + 5 H(+)(in) = a quinol + NAD(+) + 4 H(+)(out)</text>
        <dbReference type="Rhea" id="RHEA:57888"/>
        <dbReference type="ChEBI" id="CHEBI:15378"/>
        <dbReference type="ChEBI" id="CHEBI:24646"/>
        <dbReference type="ChEBI" id="CHEBI:57540"/>
        <dbReference type="ChEBI" id="CHEBI:57945"/>
        <dbReference type="ChEBI" id="CHEBI:132124"/>
    </reaction>
</comment>
<reference evidence="11 12" key="1">
    <citation type="submission" date="2017-11" db="EMBL/GenBank/DDBJ databases">
        <title>Evolution of Phototrophy in the Chloroflexi Phylum Driven by Horizontal Gene Transfer.</title>
        <authorList>
            <person name="Ward L.M."/>
            <person name="Hemp J."/>
            <person name="Shih P.M."/>
            <person name="Mcglynn S.E."/>
            <person name="Fischer W."/>
        </authorList>
    </citation>
    <scope>NUCLEOTIDE SEQUENCE [LARGE SCALE GENOMIC DNA]</scope>
    <source>
        <strain evidence="11">JP3_13</strain>
    </source>
</reference>
<keyword evidence="7 8" id="KW-0479">Metal-binding</keyword>
<keyword evidence="5 7" id="KW-1278">Translocase</keyword>
<feature type="domain" description="NADH:ubiquinone oxidoreductase-like 20kDa subunit" evidence="10">
    <location>
        <begin position="52"/>
        <end position="162"/>
    </location>
</feature>
<keyword evidence="7 8" id="KW-0411">Iron-sulfur</keyword>
<dbReference type="PANTHER" id="PTHR11995:SF14">
    <property type="entry name" value="NADH DEHYDROGENASE [UBIQUINONE] IRON-SULFUR PROTEIN 7, MITOCHONDRIAL"/>
    <property type="match status" value="1"/>
</dbReference>
<comment type="cofactor">
    <cofactor evidence="7">
        <name>[4Fe-4S] cluster</name>
        <dbReference type="ChEBI" id="CHEBI:49883"/>
    </cofactor>
    <text evidence="7">Binds 1 [4Fe-4S] cluster.</text>
</comment>
<evidence type="ECO:0000256" key="2">
    <source>
        <dbReference type="ARBA" id="ARBA00022448"/>
    </source>
</evidence>
<feature type="binding site" evidence="7">
    <location>
        <position position="118"/>
    </location>
    <ligand>
        <name>[4Fe-4S] cluster</name>
        <dbReference type="ChEBI" id="CHEBI:49883"/>
    </ligand>
</feature>
<dbReference type="InterPro" id="IPR006137">
    <property type="entry name" value="NADH_UbQ_OxRdtase-like_20kDa"/>
</dbReference>
<keyword evidence="7 8" id="KW-0408">Iron</keyword>
<evidence type="ECO:0000313" key="11">
    <source>
        <dbReference type="EMBL" id="PJF36056.1"/>
    </source>
</evidence>